<sequence>MGGLVLPLSALGALRWRLRRRVLLITGTVTLLVALLLARGLPWAPPAALASPDGGASLTCAASPGPCGV</sequence>
<evidence type="ECO:0000313" key="1">
    <source>
        <dbReference type="EMBL" id="ALW89078.1"/>
    </source>
</evidence>
<evidence type="ECO:0000313" key="2">
    <source>
        <dbReference type="Proteomes" id="UP000060071"/>
    </source>
</evidence>
<reference evidence="1 2" key="1">
    <citation type="submission" date="2015-12" db="EMBL/GenBank/DDBJ databases">
        <authorList>
            <person name="Kim M.K."/>
            <person name="Srinivasan S."/>
            <person name="Lee J.-J."/>
            <person name="Kim K."/>
        </authorList>
    </citation>
    <scope>NUCLEOTIDE SEQUENCE [LARGE SCALE GENOMIC DNA]</scope>
    <source>
        <strain evidence="1 2">BM2</strain>
    </source>
</reference>
<organism evidence="1 2">
    <name type="scientific">Deinococcus actinosclerus</name>
    <dbReference type="NCBI Taxonomy" id="1768108"/>
    <lineage>
        <taxon>Bacteria</taxon>
        <taxon>Thermotogati</taxon>
        <taxon>Deinococcota</taxon>
        <taxon>Deinococci</taxon>
        <taxon>Deinococcales</taxon>
        <taxon>Deinococcaceae</taxon>
        <taxon>Deinococcus</taxon>
    </lineage>
</organism>
<keyword evidence="2" id="KW-1185">Reference proteome</keyword>
<dbReference type="Proteomes" id="UP000060071">
    <property type="component" value="Chromosome"/>
</dbReference>
<proteinExistence type="predicted"/>
<protein>
    <submittedName>
        <fullName evidence="1">Uncharacterized protein</fullName>
    </submittedName>
</protein>
<gene>
    <name evidence="1" type="ORF">AUC44_09390</name>
</gene>
<name>A0ABN4K5A7_9DEIO</name>
<accession>A0ABN4K5A7</accession>
<dbReference type="EMBL" id="CP013910">
    <property type="protein sequence ID" value="ALW89078.1"/>
    <property type="molecule type" value="Genomic_DNA"/>
</dbReference>